<dbReference type="Proteomes" id="UP000288805">
    <property type="component" value="Unassembled WGS sequence"/>
</dbReference>
<protein>
    <submittedName>
        <fullName evidence="2">Uncharacterized protein</fullName>
    </submittedName>
</protein>
<organism evidence="2 3">
    <name type="scientific">Vitis vinifera</name>
    <name type="common">Grape</name>
    <dbReference type="NCBI Taxonomy" id="29760"/>
    <lineage>
        <taxon>Eukaryota</taxon>
        <taxon>Viridiplantae</taxon>
        <taxon>Streptophyta</taxon>
        <taxon>Embryophyta</taxon>
        <taxon>Tracheophyta</taxon>
        <taxon>Spermatophyta</taxon>
        <taxon>Magnoliopsida</taxon>
        <taxon>eudicotyledons</taxon>
        <taxon>Gunneridae</taxon>
        <taxon>Pentapetalae</taxon>
        <taxon>rosids</taxon>
        <taxon>Vitales</taxon>
        <taxon>Vitaceae</taxon>
        <taxon>Viteae</taxon>
        <taxon>Vitis</taxon>
    </lineage>
</organism>
<comment type="caution">
    <text evidence="2">The sequence shown here is derived from an EMBL/GenBank/DDBJ whole genome shotgun (WGS) entry which is preliminary data.</text>
</comment>
<dbReference type="PANTHER" id="PTHR44099:SF4">
    <property type="entry name" value="RABCONNECTIN-3B, ISOFORM A"/>
    <property type="match status" value="1"/>
</dbReference>
<reference evidence="2 3" key="1">
    <citation type="journal article" date="2018" name="PLoS Genet.">
        <title>Population sequencing reveals clonal diversity and ancestral inbreeding in the grapevine cultivar Chardonnay.</title>
        <authorList>
            <person name="Roach M.J."/>
            <person name="Johnson D.L."/>
            <person name="Bohlmann J."/>
            <person name="van Vuuren H.J."/>
            <person name="Jones S.J."/>
            <person name="Pretorius I.S."/>
            <person name="Schmidt S.A."/>
            <person name="Borneman A.R."/>
        </authorList>
    </citation>
    <scope>NUCLEOTIDE SEQUENCE [LARGE SCALE GENOMIC DNA]</scope>
    <source>
        <strain evidence="3">cv. Chardonnay</strain>
        <tissue evidence="2">Leaf</tissue>
    </source>
</reference>
<feature type="compositionally biased region" description="Basic and acidic residues" evidence="1">
    <location>
        <begin position="32"/>
        <end position="44"/>
    </location>
</feature>
<name>A0A438E5Q6_VITVI</name>
<evidence type="ECO:0000313" key="2">
    <source>
        <dbReference type="EMBL" id="RVW43076.1"/>
    </source>
</evidence>
<feature type="region of interest" description="Disordered" evidence="1">
    <location>
        <begin position="32"/>
        <end position="57"/>
    </location>
</feature>
<evidence type="ECO:0000313" key="3">
    <source>
        <dbReference type="Proteomes" id="UP000288805"/>
    </source>
</evidence>
<accession>A0A438E5Q6</accession>
<dbReference type="EMBL" id="QGNW01001387">
    <property type="protein sequence ID" value="RVW43076.1"/>
    <property type="molecule type" value="Genomic_DNA"/>
</dbReference>
<dbReference type="InterPro" id="IPR049916">
    <property type="entry name" value="WDR72-like"/>
</dbReference>
<evidence type="ECO:0000256" key="1">
    <source>
        <dbReference type="SAM" id="MobiDB-lite"/>
    </source>
</evidence>
<gene>
    <name evidence="2" type="ORF">CK203_086615</name>
</gene>
<sequence length="169" mass="18871">MLLSIPWNCYSEFDLASLMSHCLKHEFIGNGGDKQENTHMREPGTETLKPHHMTADDGSDLNGTLNNTIEGHDWISSLERYLLQFSLSFLHLWDVDSELDKLLITDMKLERPQKFIVSLVSKGTELLKSSSEFCAMRSLTMVSLAQRIVSLSHSSSAGCRLGIAVLASN</sequence>
<proteinExistence type="predicted"/>
<dbReference type="PANTHER" id="PTHR44099">
    <property type="entry name" value="RABCONNECTIN-3B, ISOFORM A"/>
    <property type="match status" value="1"/>
</dbReference>
<dbReference type="AlphaFoldDB" id="A0A438E5Q6"/>